<dbReference type="InterPro" id="IPR024488">
    <property type="entry name" value="DUF2777"/>
</dbReference>
<dbReference type="RefSeq" id="WP_046525430.1">
    <property type="nucleotide sequence ID" value="NZ_LAYY01000031.1"/>
</dbReference>
<sequence length="186" mass="21930">MNRQQRIKLIENQLGAFDAGTIEFINQQWVFFDEETEEASLLEHHINQEVEVFREQSWQRGLLLENGKVQCDRKMISLFDGESIRIRKQLIYSLERLLDELKDEAFLYFINTLNSLHFSIHDCIYCYNHLTFLNGNEGACGVNFLIFDNEECICSIQHHFDYASSRSDRFEFTLSSGKRTVIEKIS</sequence>
<accession>A0A0M2SUZ6</accession>
<comment type="caution">
    <text evidence="1">The sequence shown here is derived from an EMBL/GenBank/DDBJ whole genome shotgun (WGS) entry which is preliminary data.</text>
</comment>
<evidence type="ECO:0008006" key="3">
    <source>
        <dbReference type="Google" id="ProtNLM"/>
    </source>
</evidence>
<dbReference type="Pfam" id="PF10949">
    <property type="entry name" value="DUF2777"/>
    <property type="match status" value="1"/>
</dbReference>
<name>A0A0M2SUZ6_9BACI</name>
<protein>
    <recommendedName>
        <fullName evidence="3">DUF2777 domain-containing protein</fullName>
    </recommendedName>
</protein>
<dbReference type="EMBL" id="LAYY01000031">
    <property type="protein sequence ID" value="KKK36445.1"/>
    <property type="molecule type" value="Genomic_DNA"/>
</dbReference>
<dbReference type="PATRIC" id="fig|1408103.3.peg.4299"/>
<gene>
    <name evidence="1" type="ORF">WQ57_19415</name>
</gene>
<evidence type="ECO:0000313" key="2">
    <source>
        <dbReference type="Proteomes" id="UP000034166"/>
    </source>
</evidence>
<proteinExistence type="predicted"/>
<reference evidence="1 2" key="1">
    <citation type="submission" date="2015-04" db="EMBL/GenBank/DDBJ databases">
        <title>Taxonomic description and genome sequence of Bacillus campisalis sp. nov., a novel member of the genus Bacillus isolated from solar saltern.</title>
        <authorList>
            <person name="Mathan Kumar R."/>
            <person name="Kaur G."/>
            <person name="Kumar A."/>
            <person name="Singh N.K."/>
            <person name="Kaur N."/>
            <person name="Kumar N."/>
            <person name="Mayilraj S."/>
        </authorList>
    </citation>
    <scope>NUCLEOTIDE SEQUENCE [LARGE SCALE GENOMIC DNA]</scope>
    <source>
        <strain evidence="1 2">SA2-6</strain>
    </source>
</reference>
<organism evidence="1 2">
    <name type="scientific">Mesobacillus campisalis</name>
    <dbReference type="NCBI Taxonomy" id="1408103"/>
    <lineage>
        <taxon>Bacteria</taxon>
        <taxon>Bacillati</taxon>
        <taxon>Bacillota</taxon>
        <taxon>Bacilli</taxon>
        <taxon>Bacillales</taxon>
        <taxon>Bacillaceae</taxon>
        <taxon>Mesobacillus</taxon>
    </lineage>
</organism>
<dbReference type="Proteomes" id="UP000034166">
    <property type="component" value="Unassembled WGS sequence"/>
</dbReference>
<keyword evidence="2" id="KW-1185">Reference proteome</keyword>
<evidence type="ECO:0000313" key="1">
    <source>
        <dbReference type="EMBL" id="KKK36445.1"/>
    </source>
</evidence>
<dbReference type="OrthoDB" id="2923064at2"/>
<dbReference type="AlphaFoldDB" id="A0A0M2SUZ6"/>